<evidence type="ECO:0000313" key="7">
    <source>
        <dbReference type="Proteomes" id="UP001497444"/>
    </source>
</evidence>
<dbReference type="Gene3D" id="1.10.10.10">
    <property type="entry name" value="Winged helix-like DNA-binding domain superfamily/Winged helix DNA-binding domain"/>
    <property type="match status" value="1"/>
</dbReference>
<dbReference type="Proteomes" id="UP001497444">
    <property type="component" value="Chromosome 17"/>
</dbReference>
<dbReference type="PANTHER" id="PTHR36766:SF30">
    <property type="entry name" value="TIR-NBS TYPE DISEASE RESISTANCE PROTEIN-RELATED"/>
    <property type="match status" value="1"/>
</dbReference>
<dbReference type="InterPro" id="IPR002182">
    <property type="entry name" value="NB-ARC"/>
</dbReference>
<dbReference type="InterPro" id="IPR036388">
    <property type="entry name" value="WH-like_DNA-bd_sf"/>
</dbReference>
<evidence type="ECO:0008006" key="8">
    <source>
        <dbReference type="Google" id="ProtNLM"/>
    </source>
</evidence>
<dbReference type="SUPFAM" id="SSF52058">
    <property type="entry name" value="L domain-like"/>
    <property type="match status" value="1"/>
</dbReference>
<evidence type="ECO:0000256" key="2">
    <source>
        <dbReference type="ARBA" id="ARBA00022821"/>
    </source>
</evidence>
<proteinExistence type="predicted"/>
<feature type="domain" description="Disease resistance R13L4/SHOC-2-like LRR" evidence="5">
    <location>
        <begin position="460"/>
        <end position="548"/>
    </location>
</feature>
<dbReference type="Pfam" id="PF00931">
    <property type="entry name" value="NB-ARC"/>
    <property type="match status" value="1"/>
</dbReference>
<dbReference type="Gene3D" id="3.40.50.300">
    <property type="entry name" value="P-loop containing nucleotide triphosphate hydrolases"/>
    <property type="match status" value="1"/>
</dbReference>
<name>A0ABP0WIB1_9BRYO</name>
<dbReference type="EMBL" id="OZ020112">
    <property type="protein sequence ID" value="CAK9265616.1"/>
    <property type="molecule type" value="Genomic_DNA"/>
</dbReference>
<reference evidence="6" key="1">
    <citation type="submission" date="2024-02" db="EMBL/GenBank/DDBJ databases">
        <authorList>
            <consortium name="ELIXIR-Norway"/>
            <consortium name="Elixir Norway"/>
        </authorList>
    </citation>
    <scope>NUCLEOTIDE SEQUENCE</scope>
</reference>
<feature type="domain" description="Disease resistance protein winged helix" evidence="4">
    <location>
        <begin position="317"/>
        <end position="388"/>
    </location>
</feature>
<dbReference type="InterPro" id="IPR027417">
    <property type="entry name" value="P-loop_NTPase"/>
</dbReference>
<dbReference type="InterPro" id="IPR055414">
    <property type="entry name" value="LRR_R13L4/SHOC2-like"/>
</dbReference>
<feature type="domain" description="NB-ARC" evidence="3">
    <location>
        <begin position="68"/>
        <end position="224"/>
    </location>
</feature>
<keyword evidence="1" id="KW-0677">Repeat</keyword>
<evidence type="ECO:0000256" key="1">
    <source>
        <dbReference type="ARBA" id="ARBA00022737"/>
    </source>
</evidence>
<dbReference type="Gene3D" id="1.10.8.430">
    <property type="entry name" value="Helical domain of apoptotic protease-activating factors"/>
    <property type="match status" value="1"/>
</dbReference>
<keyword evidence="7" id="KW-1185">Reference proteome</keyword>
<evidence type="ECO:0000259" key="5">
    <source>
        <dbReference type="Pfam" id="PF23598"/>
    </source>
</evidence>
<evidence type="ECO:0000259" key="3">
    <source>
        <dbReference type="Pfam" id="PF00931"/>
    </source>
</evidence>
<dbReference type="PANTHER" id="PTHR36766">
    <property type="entry name" value="PLANT BROAD-SPECTRUM MILDEW RESISTANCE PROTEIN RPW8"/>
    <property type="match status" value="1"/>
</dbReference>
<dbReference type="InterPro" id="IPR032675">
    <property type="entry name" value="LRR_dom_sf"/>
</dbReference>
<protein>
    <recommendedName>
        <fullName evidence="8">NB-ARC domain-containing protein</fullName>
    </recommendedName>
</protein>
<dbReference type="Gene3D" id="3.80.10.10">
    <property type="entry name" value="Ribonuclease Inhibitor"/>
    <property type="match status" value="2"/>
</dbReference>
<dbReference type="InterPro" id="IPR058922">
    <property type="entry name" value="WHD_DRP"/>
</dbReference>
<organism evidence="6 7">
    <name type="scientific">Sphagnum jensenii</name>
    <dbReference type="NCBI Taxonomy" id="128206"/>
    <lineage>
        <taxon>Eukaryota</taxon>
        <taxon>Viridiplantae</taxon>
        <taxon>Streptophyta</taxon>
        <taxon>Embryophyta</taxon>
        <taxon>Bryophyta</taxon>
        <taxon>Sphagnophytina</taxon>
        <taxon>Sphagnopsida</taxon>
        <taxon>Sphagnales</taxon>
        <taxon>Sphagnaceae</taxon>
        <taxon>Sphagnum</taxon>
    </lineage>
</organism>
<keyword evidence="2" id="KW-0611">Plant defense</keyword>
<gene>
    <name evidence="6" type="ORF">CSSPJE1EN1_LOCUS11094</name>
</gene>
<evidence type="ECO:0000259" key="4">
    <source>
        <dbReference type="Pfam" id="PF23559"/>
    </source>
</evidence>
<dbReference type="Pfam" id="PF23598">
    <property type="entry name" value="LRR_14"/>
    <property type="match status" value="1"/>
</dbReference>
<sequence length="753" mass="85469">MVEDADHMEVCKPPSKEHPSYRLLLQFIITCGKVARECDQALQEVHDLPQSMFGLESYVERVETLVTSEGSDAAPQYVGVWGMGGVGKTLLLQRLYGSPKVHCHFQGAKFIWCTVGQTPDIMAVYRTLSKELGFKPEKTANPEDYKLKLHSQFRRKRVFLVLDDVWQDKAFDSLDLAKGKGSVTLLTTRNLSLLERASPHISQEHMTPLSKEDSWSLFCVHAFRPPSNVPCELKALAQSMAEECQGLPLALKVIGRAMFGKTSPELQWAPLLKKLRESRMQEGTVEEELYERLKLGYDLLSEDDGRLKDCFLYCAAFPEDFNIEFSDILCCWIGEGLVPGNDGDDPRVDAFSLLNKLWRRSFIESNVEVSDEKGFWLFKLHDVMRDFAFYILENDSGTPPAKQLYLYRAGQNLEEFPQEWEAILKARRLSLEGNKLKRLPGSFYAPELVSLLLCGNPIQCVPASFLRSFPKLRVLNLNGGKFRNLPEDLGDLNDLVCLDLSYCNNLEILPDAVRKLHVLKHLHLTECRSLKFLPCGVVGLTLLQELDTGFCVNLTWAEHTPSGMARAESLGHVYPTVVASLEDICGLVALTELHILGNIDPRVELPHNMSALTKLKVLELGLENIKTLPAGMPYWFTQLQELHLWDFVSLEYLPRSFTRCGAFPALINFRMCNCLILVEFPEVDDGALPKLRTLEFDSCDSLGTLPLSLEVLTSLRKLILPDCEETLKDSCRTNCEKSSIWRRFDIRYDREFR</sequence>
<accession>A0ABP0WIB1</accession>
<dbReference type="Pfam" id="PF23559">
    <property type="entry name" value="WHD_DRP"/>
    <property type="match status" value="1"/>
</dbReference>
<dbReference type="InterPro" id="IPR042197">
    <property type="entry name" value="Apaf_helical"/>
</dbReference>
<evidence type="ECO:0000313" key="6">
    <source>
        <dbReference type="EMBL" id="CAK9265616.1"/>
    </source>
</evidence>
<dbReference type="PRINTS" id="PR00364">
    <property type="entry name" value="DISEASERSIST"/>
</dbReference>
<dbReference type="SUPFAM" id="SSF52540">
    <property type="entry name" value="P-loop containing nucleoside triphosphate hydrolases"/>
    <property type="match status" value="1"/>
</dbReference>